<feature type="transmembrane region" description="Helical" evidence="1">
    <location>
        <begin position="234"/>
        <end position="251"/>
    </location>
</feature>
<keyword evidence="1" id="KW-0812">Transmembrane</keyword>
<evidence type="ECO:0000313" key="4">
    <source>
        <dbReference type="EMBL" id="AJE20208.1"/>
    </source>
</evidence>
<feature type="transmembrane region" description="Helical" evidence="1">
    <location>
        <begin position="202"/>
        <end position="222"/>
    </location>
</feature>
<keyword evidence="1" id="KW-1133">Transmembrane helix</keyword>
<dbReference type="RefSeq" id="WP_227028805.1">
    <property type="nucleotide sequence ID" value="NZ_CP010415.1"/>
</dbReference>
<dbReference type="GO" id="GO:0009103">
    <property type="term" value="P:lipopolysaccharide biosynthetic process"/>
    <property type="evidence" value="ECO:0007669"/>
    <property type="project" value="TreeGrafter"/>
</dbReference>
<dbReference type="InterPro" id="IPR002656">
    <property type="entry name" value="Acyl_transf_3_dom"/>
</dbReference>
<keyword evidence="4" id="KW-0808">Transferase</keyword>
<feature type="transmembrane region" description="Helical" evidence="1">
    <location>
        <begin position="257"/>
        <end position="275"/>
    </location>
</feature>
<feature type="transmembrane region" description="Helical" evidence="1">
    <location>
        <begin position="84"/>
        <end position="103"/>
    </location>
</feature>
<dbReference type="STRING" id="1328314.Achr_7090"/>
<dbReference type="EMBL" id="CP010415">
    <property type="protein sequence ID" value="AJE20208.1"/>
    <property type="molecule type" value="Genomic_DNA"/>
</dbReference>
<dbReference type="Pfam" id="PF19040">
    <property type="entry name" value="SGNH"/>
    <property type="match status" value="1"/>
</dbReference>
<keyword evidence="4" id="KW-0012">Acyltransferase</keyword>
<proteinExistence type="predicted"/>
<keyword evidence="5" id="KW-1185">Reference proteome</keyword>
<dbReference type="GO" id="GO:0016020">
    <property type="term" value="C:membrane"/>
    <property type="evidence" value="ECO:0007669"/>
    <property type="project" value="TreeGrafter"/>
</dbReference>
<feature type="transmembrane region" description="Helical" evidence="1">
    <location>
        <begin position="177"/>
        <end position="196"/>
    </location>
</feature>
<feature type="domain" description="SGNH" evidence="3">
    <location>
        <begin position="405"/>
        <end position="653"/>
    </location>
</feature>
<evidence type="ECO:0000313" key="5">
    <source>
        <dbReference type="Proteomes" id="UP000068210"/>
    </source>
</evidence>
<feature type="transmembrane region" description="Helical" evidence="1">
    <location>
        <begin position="153"/>
        <end position="170"/>
    </location>
</feature>
<accession>A0A0C4WGN5</accession>
<keyword evidence="1" id="KW-0472">Membrane</keyword>
<gene>
    <name evidence="4" type="ORF">Achr_7090</name>
</gene>
<dbReference type="AlphaFoldDB" id="A0A0C4WGN5"/>
<sequence>MSHSISASTTGANEFRRDINGLRAWAVMAVVLYHFGIAGFGGGFVGVDVFFVISGFLMSGIIGKGLQRGDFSLWEFYLARARRILPALIVLAAVLLAVGWFFLMPKEYETLGGHARRTLLFASNLRYLQESGYFDDDAHEKWLLHSWSLSVEWQFYLLLPVLLLAVWRLFPGRRAMVLLHVPLLLASFGVCVALTLSEPPQAFYLLQSRAWEFLAGGLLFLFGENLRLSARTRLGLEWLGLLSIVSAVVFLDSSSLWPGWLALVPCIGALSVLLAQRGDSPWTGNAVAQWLGTRSYSIYLWHWPLVAGLAYCERLESPARVLSALFATLLLGQLSYALIEVPARRGLHGLAPRWAAAALLLAVFPPALAAAWIRETDGFPQRLPAAVGEIEAQADNRNPRQDECLDKGAACTFGGPSIRALMVGDSHADALVTAAQAALPGSQQGIQFRAAPLCLLVFGAHDVEKKNAAPCLALKRELEAELADVSSSLPVIVINRTSVYAMGYNEKFEDKETGRPLVFFSSPADRASPEYLEEFRRHYVASACEIARHRPLFLMRPIPEMAIDVPHAMAKTMLIGAQREVSITLADYHKRHAFVWSLQDEAREQCGARILDPLPYLCDGKVCHGSRNGIPLYADDDHLSEFGNRLLMPMFAKAFASMQDAGEALAHRREEATR</sequence>
<feature type="domain" description="Acyltransferase 3" evidence="2">
    <location>
        <begin position="18"/>
        <end position="333"/>
    </location>
</feature>
<feature type="transmembrane region" description="Helical" evidence="1">
    <location>
        <begin position="44"/>
        <end position="63"/>
    </location>
</feature>
<evidence type="ECO:0000259" key="2">
    <source>
        <dbReference type="Pfam" id="PF01757"/>
    </source>
</evidence>
<feature type="transmembrane region" description="Helical" evidence="1">
    <location>
        <begin position="21"/>
        <end position="38"/>
    </location>
</feature>
<dbReference type="PANTHER" id="PTHR23028:SF53">
    <property type="entry name" value="ACYL_TRANSF_3 DOMAIN-CONTAINING PROTEIN"/>
    <property type="match status" value="1"/>
</dbReference>
<dbReference type="GO" id="GO:0016747">
    <property type="term" value="F:acyltransferase activity, transferring groups other than amino-acyl groups"/>
    <property type="evidence" value="ECO:0007669"/>
    <property type="project" value="InterPro"/>
</dbReference>
<evidence type="ECO:0000256" key="1">
    <source>
        <dbReference type="SAM" id="Phobius"/>
    </source>
</evidence>
<dbReference type="InterPro" id="IPR043968">
    <property type="entry name" value="SGNH"/>
</dbReference>
<protein>
    <submittedName>
        <fullName evidence="4">Acyltransferase family protein</fullName>
    </submittedName>
</protein>
<organism evidence="4 5">
    <name type="scientific">Azotobacter chroococcum NCIMB 8003</name>
    <dbReference type="NCBI Taxonomy" id="1328314"/>
    <lineage>
        <taxon>Bacteria</taxon>
        <taxon>Pseudomonadati</taxon>
        <taxon>Pseudomonadota</taxon>
        <taxon>Gammaproteobacteria</taxon>
        <taxon>Pseudomonadales</taxon>
        <taxon>Pseudomonadaceae</taxon>
        <taxon>Azotobacter</taxon>
    </lineage>
</organism>
<dbReference type="PANTHER" id="PTHR23028">
    <property type="entry name" value="ACETYLTRANSFERASE"/>
    <property type="match status" value="1"/>
</dbReference>
<name>A0A0C4WGN5_9GAMM</name>
<feature type="transmembrane region" description="Helical" evidence="1">
    <location>
        <begin position="351"/>
        <end position="373"/>
    </location>
</feature>
<dbReference type="HOGENOM" id="CLU_005679_10_4_6"/>
<dbReference type="KEGG" id="acx:Achr_7090"/>
<dbReference type="Pfam" id="PF01757">
    <property type="entry name" value="Acyl_transf_3"/>
    <property type="match status" value="1"/>
</dbReference>
<reference evidence="4 5" key="1">
    <citation type="journal article" date="2015" name="PLoS ONE">
        <title>Azotobacter Genomes: The Genome of Azotobacter chroococcum NCIMB 8003 (ATCC 4412).</title>
        <authorList>
            <person name="Robson R.L."/>
            <person name="Jones R."/>
            <person name="Robson R.M."/>
            <person name="Schwartz A."/>
            <person name="Richardson T.H."/>
        </authorList>
    </citation>
    <scope>NUCLEOTIDE SEQUENCE [LARGE SCALE GENOMIC DNA]</scope>
    <source>
        <strain evidence="4 5">NCIMB 8003</strain>
    </source>
</reference>
<dbReference type="Proteomes" id="UP000068210">
    <property type="component" value="Chromosome"/>
</dbReference>
<dbReference type="InterPro" id="IPR050879">
    <property type="entry name" value="Acyltransferase_3"/>
</dbReference>
<evidence type="ECO:0000259" key="3">
    <source>
        <dbReference type="Pfam" id="PF19040"/>
    </source>
</evidence>